<dbReference type="PROSITE" id="PS50850">
    <property type="entry name" value="MFS"/>
    <property type="match status" value="1"/>
</dbReference>
<dbReference type="GO" id="GO:0022857">
    <property type="term" value="F:transmembrane transporter activity"/>
    <property type="evidence" value="ECO:0007669"/>
    <property type="project" value="InterPro"/>
</dbReference>
<keyword evidence="4 6" id="KW-1133">Transmembrane helix</keyword>
<dbReference type="AlphaFoldDB" id="A0A6G1I6X3"/>
<feature type="transmembrane region" description="Helical" evidence="6">
    <location>
        <begin position="246"/>
        <end position="269"/>
    </location>
</feature>
<evidence type="ECO:0000313" key="8">
    <source>
        <dbReference type="EMBL" id="KAF2403745.1"/>
    </source>
</evidence>
<sequence length="561" mass="60063">MEIDETDLRKGYYRSPFFIGSFMAIGLGLWAGTASFGYAAAILTFINTDLGPDKNFTWVSLIYNVTLSVCLGPMGRLSDIFGRRWFFIGGGIIGVVGSIVCATAKSVPVLIGGNVLLGVASATQLCFHFAIGELVPMKYRYYGNSAIYVFSIAGSGFGPAISMAFVAHYPNLGWRGVYWLLLAINGAALACWALFYFPPTFHDKHKRDIDSKMYWIKHFDYVGVFLYASGFIVFLLGLSWGGALYAWNSAAVISSLVIGFFILVLFVLWEIYAPLKEPLVPMHLFKSGRWVAAVILLGLGAGVYYAFSIIWPAQVTVLYGDGDLMKIGFYSVIVGLPIIAGQIISGLVTTKIGKQKYQCMAAFVFGGTFLGAAASGTPDNKNTTMTLIALGCFFIGWNESICLTNTTILVKDQRDIGVAGGLAGSIRSGMCAVLTAIYVAVYSNRLTAEIADQVPSAVLKAGLPQSSLTDYMTALGAGTASAASAIPGLTSQVIAVGARAYKQASSDAYSTVYLSTIAFSVVGFILTFFAPNTEELMSGQVAATLNNEGVKNESEVKHIEA</sequence>
<name>A0A6G1I6X3_9PEZI</name>
<dbReference type="Pfam" id="PF06609">
    <property type="entry name" value="TRI12"/>
    <property type="match status" value="1"/>
</dbReference>
<dbReference type="SUPFAM" id="SSF103473">
    <property type="entry name" value="MFS general substrate transporter"/>
    <property type="match status" value="2"/>
</dbReference>
<evidence type="ECO:0000256" key="6">
    <source>
        <dbReference type="SAM" id="Phobius"/>
    </source>
</evidence>
<dbReference type="CDD" id="cd06179">
    <property type="entry name" value="MFS_TRI12_like"/>
    <property type="match status" value="1"/>
</dbReference>
<protein>
    <submittedName>
        <fullName evidence="8">MFS general substrate transporter</fullName>
    </submittedName>
</protein>
<feature type="transmembrane region" description="Helical" evidence="6">
    <location>
        <begin position="416"/>
        <end position="441"/>
    </location>
</feature>
<feature type="transmembrane region" description="Helical" evidence="6">
    <location>
        <begin position="85"/>
        <end position="105"/>
    </location>
</feature>
<dbReference type="EMBL" id="ML996689">
    <property type="protein sequence ID" value="KAF2403745.1"/>
    <property type="molecule type" value="Genomic_DNA"/>
</dbReference>
<feature type="domain" description="Major facilitator superfamily (MFS) profile" evidence="7">
    <location>
        <begin position="21"/>
        <end position="535"/>
    </location>
</feature>
<feature type="transmembrane region" description="Helical" evidence="6">
    <location>
        <begin position="111"/>
        <end position="135"/>
    </location>
</feature>
<evidence type="ECO:0000259" key="7">
    <source>
        <dbReference type="PROSITE" id="PS50850"/>
    </source>
</evidence>
<accession>A0A6G1I6X3</accession>
<feature type="transmembrane region" description="Helical" evidence="6">
    <location>
        <begin position="360"/>
        <end position="378"/>
    </location>
</feature>
<dbReference type="GO" id="GO:0005886">
    <property type="term" value="C:plasma membrane"/>
    <property type="evidence" value="ECO:0007669"/>
    <property type="project" value="TreeGrafter"/>
</dbReference>
<gene>
    <name evidence="8" type="ORF">EJ06DRAFT_470740</name>
</gene>
<evidence type="ECO:0000256" key="3">
    <source>
        <dbReference type="ARBA" id="ARBA00022692"/>
    </source>
</evidence>
<dbReference type="InterPro" id="IPR005829">
    <property type="entry name" value="Sugar_transporter_CS"/>
</dbReference>
<keyword evidence="3 6" id="KW-0812">Transmembrane</keyword>
<dbReference type="OrthoDB" id="4161376at2759"/>
<keyword evidence="2" id="KW-0813">Transport</keyword>
<feature type="transmembrane region" description="Helical" evidence="6">
    <location>
        <begin position="176"/>
        <end position="197"/>
    </location>
</feature>
<feature type="transmembrane region" description="Helical" evidence="6">
    <location>
        <begin position="512"/>
        <end position="530"/>
    </location>
</feature>
<evidence type="ECO:0000256" key="2">
    <source>
        <dbReference type="ARBA" id="ARBA00022448"/>
    </source>
</evidence>
<feature type="transmembrane region" description="Helical" evidence="6">
    <location>
        <begin position="327"/>
        <end position="348"/>
    </location>
</feature>
<evidence type="ECO:0000256" key="5">
    <source>
        <dbReference type="ARBA" id="ARBA00023136"/>
    </source>
</evidence>
<dbReference type="InterPro" id="IPR020846">
    <property type="entry name" value="MFS_dom"/>
</dbReference>
<keyword evidence="9" id="KW-1185">Reference proteome</keyword>
<proteinExistence type="predicted"/>
<keyword evidence="5 6" id="KW-0472">Membrane</keyword>
<dbReference type="Proteomes" id="UP000799640">
    <property type="component" value="Unassembled WGS sequence"/>
</dbReference>
<evidence type="ECO:0000313" key="9">
    <source>
        <dbReference type="Proteomes" id="UP000799640"/>
    </source>
</evidence>
<dbReference type="InterPro" id="IPR053791">
    <property type="entry name" value="MFS_Tri12-like"/>
</dbReference>
<feature type="transmembrane region" description="Helical" evidence="6">
    <location>
        <begin position="55"/>
        <end position="73"/>
    </location>
</feature>
<feature type="transmembrane region" description="Helical" evidence="6">
    <location>
        <begin position="218"/>
        <end position="240"/>
    </location>
</feature>
<evidence type="ECO:0000256" key="1">
    <source>
        <dbReference type="ARBA" id="ARBA00004141"/>
    </source>
</evidence>
<dbReference type="PANTHER" id="PTHR23501:SF109">
    <property type="entry name" value="MAJOR FACILITATOR SUPERFAMILY (MFS) PROFILE DOMAIN-CONTAINING PROTEIN-RELATED"/>
    <property type="match status" value="1"/>
</dbReference>
<dbReference type="InterPro" id="IPR010573">
    <property type="entry name" value="MFS_Str1/Tri12-like"/>
</dbReference>
<feature type="transmembrane region" description="Helical" evidence="6">
    <location>
        <begin position="384"/>
        <end position="404"/>
    </location>
</feature>
<comment type="subcellular location">
    <subcellularLocation>
        <location evidence="1">Membrane</location>
        <topology evidence="1">Multi-pass membrane protein</topology>
    </subcellularLocation>
</comment>
<feature type="transmembrane region" description="Helical" evidence="6">
    <location>
        <begin position="147"/>
        <end position="170"/>
    </location>
</feature>
<reference evidence="8" key="1">
    <citation type="journal article" date="2020" name="Stud. Mycol.">
        <title>101 Dothideomycetes genomes: a test case for predicting lifestyles and emergence of pathogens.</title>
        <authorList>
            <person name="Haridas S."/>
            <person name="Albert R."/>
            <person name="Binder M."/>
            <person name="Bloem J."/>
            <person name="Labutti K."/>
            <person name="Salamov A."/>
            <person name="Andreopoulos B."/>
            <person name="Baker S."/>
            <person name="Barry K."/>
            <person name="Bills G."/>
            <person name="Bluhm B."/>
            <person name="Cannon C."/>
            <person name="Castanera R."/>
            <person name="Culley D."/>
            <person name="Daum C."/>
            <person name="Ezra D."/>
            <person name="Gonzalez J."/>
            <person name="Henrissat B."/>
            <person name="Kuo A."/>
            <person name="Liang C."/>
            <person name="Lipzen A."/>
            <person name="Lutzoni F."/>
            <person name="Magnuson J."/>
            <person name="Mondo S."/>
            <person name="Nolan M."/>
            <person name="Ohm R."/>
            <person name="Pangilinan J."/>
            <person name="Park H.-J."/>
            <person name="Ramirez L."/>
            <person name="Alfaro M."/>
            <person name="Sun H."/>
            <person name="Tritt A."/>
            <person name="Yoshinaga Y."/>
            <person name="Zwiers L.-H."/>
            <person name="Turgeon B."/>
            <person name="Goodwin S."/>
            <person name="Spatafora J."/>
            <person name="Crous P."/>
            <person name="Grigoriev I."/>
        </authorList>
    </citation>
    <scope>NUCLEOTIDE SEQUENCE</scope>
    <source>
        <strain evidence="8">CBS 262.69</strain>
    </source>
</reference>
<organism evidence="8 9">
    <name type="scientific">Trichodelitschia bisporula</name>
    <dbReference type="NCBI Taxonomy" id="703511"/>
    <lineage>
        <taxon>Eukaryota</taxon>
        <taxon>Fungi</taxon>
        <taxon>Dikarya</taxon>
        <taxon>Ascomycota</taxon>
        <taxon>Pezizomycotina</taxon>
        <taxon>Dothideomycetes</taxon>
        <taxon>Dothideomycetes incertae sedis</taxon>
        <taxon>Phaeotrichales</taxon>
        <taxon>Phaeotrichaceae</taxon>
        <taxon>Trichodelitschia</taxon>
    </lineage>
</organism>
<dbReference type="PROSITE" id="PS00216">
    <property type="entry name" value="SUGAR_TRANSPORT_1"/>
    <property type="match status" value="1"/>
</dbReference>
<evidence type="ECO:0000256" key="4">
    <source>
        <dbReference type="ARBA" id="ARBA00022989"/>
    </source>
</evidence>
<dbReference type="PANTHER" id="PTHR23501">
    <property type="entry name" value="MAJOR FACILITATOR SUPERFAMILY"/>
    <property type="match status" value="1"/>
</dbReference>
<dbReference type="Gene3D" id="1.20.1250.20">
    <property type="entry name" value="MFS general substrate transporter like domains"/>
    <property type="match status" value="2"/>
</dbReference>
<feature type="transmembrane region" description="Helical" evidence="6">
    <location>
        <begin position="17"/>
        <end position="43"/>
    </location>
</feature>
<feature type="transmembrane region" description="Helical" evidence="6">
    <location>
        <begin position="290"/>
        <end position="307"/>
    </location>
</feature>
<dbReference type="InterPro" id="IPR036259">
    <property type="entry name" value="MFS_trans_sf"/>
</dbReference>